<dbReference type="Proteomes" id="UP000002630">
    <property type="component" value="Unassembled WGS sequence"/>
</dbReference>
<dbReference type="EMBL" id="FN649760">
    <property type="protein sequence ID" value="CBJ32254.1"/>
    <property type="molecule type" value="Genomic_DNA"/>
</dbReference>
<evidence type="ECO:0000313" key="2">
    <source>
        <dbReference type="EMBL" id="CBJ32254.1"/>
    </source>
</evidence>
<dbReference type="AlphaFoldDB" id="D7FXB7"/>
<name>D7FXB7_ECTSI</name>
<evidence type="ECO:0000256" key="1">
    <source>
        <dbReference type="SAM" id="MobiDB-lite"/>
    </source>
</evidence>
<feature type="compositionally biased region" description="Low complexity" evidence="1">
    <location>
        <begin position="84"/>
        <end position="94"/>
    </location>
</feature>
<sequence>MGSNATNSNTGDGGAPDVSDMPYNMLGPVSRVYVSEAAWQAKTRAERQETLDLEPKLIEAALQQHQDNAEEAVRAQGQEAVDSEPTPAQAAEQQQHQHETAMEAMRARAEIRCAQIEMETVAHAARSSALTPARFNFDGTTVVTVRQREVQQVDGYANPYAYNAADAFQF</sequence>
<feature type="compositionally biased region" description="Polar residues" evidence="1">
    <location>
        <begin position="1"/>
        <end position="10"/>
    </location>
</feature>
<accession>D7FXB7</accession>
<feature type="region of interest" description="Disordered" evidence="1">
    <location>
        <begin position="61"/>
        <end position="105"/>
    </location>
</feature>
<organism evidence="2 3">
    <name type="scientific">Ectocarpus siliculosus</name>
    <name type="common">Brown alga</name>
    <name type="synonym">Conferva siliculosa</name>
    <dbReference type="NCBI Taxonomy" id="2880"/>
    <lineage>
        <taxon>Eukaryota</taxon>
        <taxon>Sar</taxon>
        <taxon>Stramenopiles</taxon>
        <taxon>Ochrophyta</taxon>
        <taxon>PX clade</taxon>
        <taxon>Phaeophyceae</taxon>
        <taxon>Ectocarpales</taxon>
        <taxon>Ectocarpaceae</taxon>
        <taxon>Ectocarpus</taxon>
    </lineage>
</organism>
<dbReference type="InParanoid" id="D7FXB7"/>
<feature type="compositionally biased region" description="Basic and acidic residues" evidence="1">
    <location>
        <begin position="95"/>
        <end position="105"/>
    </location>
</feature>
<feature type="region of interest" description="Disordered" evidence="1">
    <location>
        <begin position="1"/>
        <end position="23"/>
    </location>
</feature>
<keyword evidence="3" id="KW-1185">Reference proteome</keyword>
<proteinExistence type="predicted"/>
<reference evidence="2 3" key="1">
    <citation type="journal article" date="2010" name="Nature">
        <title>The Ectocarpus genome and the independent evolution of multicellularity in brown algae.</title>
        <authorList>
            <person name="Cock J.M."/>
            <person name="Sterck L."/>
            <person name="Rouze P."/>
            <person name="Scornet D."/>
            <person name="Allen A.E."/>
            <person name="Amoutzias G."/>
            <person name="Anthouard V."/>
            <person name="Artiguenave F."/>
            <person name="Aury J.M."/>
            <person name="Badger J.H."/>
            <person name="Beszteri B."/>
            <person name="Billiau K."/>
            <person name="Bonnet E."/>
            <person name="Bothwell J.H."/>
            <person name="Bowler C."/>
            <person name="Boyen C."/>
            <person name="Brownlee C."/>
            <person name="Carrano C.J."/>
            <person name="Charrier B."/>
            <person name="Cho G.Y."/>
            <person name="Coelho S.M."/>
            <person name="Collen J."/>
            <person name="Corre E."/>
            <person name="Da Silva C."/>
            <person name="Delage L."/>
            <person name="Delaroque N."/>
            <person name="Dittami S.M."/>
            <person name="Doulbeau S."/>
            <person name="Elias M."/>
            <person name="Farnham G."/>
            <person name="Gachon C.M."/>
            <person name="Gschloessl B."/>
            <person name="Heesch S."/>
            <person name="Jabbari K."/>
            <person name="Jubin C."/>
            <person name="Kawai H."/>
            <person name="Kimura K."/>
            <person name="Kloareg B."/>
            <person name="Kupper F.C."/>
            <person name="Lang D."/>
            <person name="Le Bail A."/>
            <person name="Leblanc C."/>
            <person name="Lerouge P."/>
            <person name="Lohr M."/>
            <person name="Lopez P.J."/>
            <person name="Martens C."/>
            <person name="Maumus F."/>
            <person name="Michel G."/>
            <person name="Miranda-Saavedra D."/>
            <person name="Morales J."/>
            <person name="Moreau H."/>
            <person name="Motomura T."/>
            <person name="Nagasato C."/>
            <person name="Napoli C.A."/>
            <person name="Nelson D.R."/>
            <person name="Nyvall-Collen P."/>
            <person name="Peters A.F."/>
            <person name="Pommier C."/>
            <person name="Potin P."/>
            <person name="Poulain J."/>
            <person name="Quesneville H."/>
            <person name="Read B."/>
            <person name="Rensing S.A."/>
            <person name="Ritter A."/>
            <person name="Rousvoal S."/>
            <person name="Samanta M."/>
            <person name="Samson G."/>
            <person name="Schroeder D.C."/>
            <person name="Segurens B."/>
            <person name="Strittmatter M."/>
            <person name="Tonon T."/>
            <person name="Tregear J.W."/>
            <person name="Valentin K."/>
            <person name="von Dassow P."/>
            <person name="Yamagishi T."/>
            <person name="Van de Peer Y."/>
            <person name="Wincker P."/>
        </authorList>
    </citation>
    <scope>NUCLEOTIDE SEQUENCE [LARGE SCALE GENOMIC DNA]</scope>
    <source>
        <strain evidence="3">Ec32 / CCAP1310/4</strain>
    </source>
</reference>
<evidence type="ECO:0000313" key="3">
    <source>
        <dbReference type="Proteomes" id="UP000002630"/>
    </source>
</evidence>
<gene>
    <name evidence="2" type="ORF">Esi_0324_0006</name>
</gene>
<protein>
    <submittedName>
        <fullName evidence="2">Uncharacterized protein</fullName>
    </submittedName>
</protein>